<feature type="domain" description="3-dehydroquinate synthase C-terminal" evidence="19">
    <location>
        <begin position="192"/>
        <end position="334"/>
    </location>
</feature>
<evidence type="ECO:0000256" key="7">
    <source>
        <dbReference type="ARBA" id="ARBA00017684"/>
    </source>
</evidence>
<keyword evidence="9 17" id="KW-0028">Amino-acid biosynthesis</keyword>
<keyword evidence="21" id="KW-1185">Reference proteome</keyword>
<dbReference type="GO" id="GO:0003856">
    <property type="term" value="F:3-dehydroquinate synthase activity"/>
    <property type="evidence" value="ECO:0007669"/>
    <property type="project" value="UniProtKB-EC"/>
</dbReference>
<dbReference type="HAMAP" id="MF_00110">
    <property type="entry name" value="DHQ_synthase"/>
    <property type="match status" value="1"/>
</dbReference>
<organism evidence="20 21">
    <name type="scientific">Streptomyces longisporoflavus</name>
    <dbReference type="NCBI Taxonomy" id="28044"/>
    <lineage>
        <taxon>Bacteria</taxon>
        <taxon>Bacillati</taxon>
        <taxon>Actinomycetota</taxon>
        <taxon>Actinomycetes</taxon>
        <taxon>Kitasatosporales</taxon>
        <taxon>Streptomycetaceae</taxon>
        <taxon>Streptomyces</taxon>
    </lineage>
</organism>
<comment type="caution">
    <text evidence="20">The sequence shown here is derived from an EMBL/GenBank/DDBJ whole genome shotgun (WGS) entry which is preliminary data.</text>
</comment>
<dbReference type="Proteomes" id="UP001610818">
    <property type="component" value="Unassembled WGS sequence"/>
</dbReference>
<dbReference type="CDD" id="cd08195">
    <property type="entry name" value="DHQS"/>
    <property type="match status" value="1"/>
</dbReference>
<comment type="caution">
    <text evidence="17">Lacks conserved residue(s) required for the propagation of feature annotation.</text>
</comment>
<evidence type="ECO:0000256" key="6">
    <source>
        <dbReference type="ARBA" id="ARBA00013031"/>
    </source>
</evidence>
<evidence type="ECO:0000259" key="19">
    <source>
        <dbReference type="Pfam" id="PF24621"/>
    </source>
</evidence>
<evidence type="ECO:0000256" key="1">
    <source>
        <dbReference type="ARBA" id="ARBA00001393"/>
    </source>
</evidence>
<comment type="function">
    <text evidence="17">Catalyzes the conversion of 3-deoxy-D-arabino-heptulosonate 7-phosphate (DAHP) to dehydroquinate (DHQ).</text>
</comment>
<evidence type="ECO:0000256" key="12">
    <source>
        <dbReference type="ARBA" id="ARBA00022833"/>
    </source>
</evidence>
<dbReference type="InterPro" id="IPR030960">
    <property type="entry name" value="DHQS/DOIS_N"/>
</dbReference>
<feature type="binding site" evidence="17">
    <location>
        <position position="162"/>
    </location>
    <ligand>
        <name>NAD(+)</name>
        <dbReference type="ChEBI" id="CHEBI:57540"/>
    </ligand>
</feature>
<reference evidence="20 21" key="1">
    <citation type="submission" date="2024-10" db="EMBL/GenBank/DDBJ databases">
        <title>The Natural Products Discovery Center: Release of the First 8490 Sequenced Strains for Exploring Actinobacteria Biosynthetic Diversity.</title>
        <authorList>
            <person name="Kalkreuter E."/>
            <person name="Kautsar S.A."/>
            <person name="Yang D."/>
            <person name="Bader C.D."/>
            <person name="Teijaro C.N."/>
            <person name="Fluegel L."/>
            <person name="Davis C.M."/>
            <person name="Simpson J.R."/>
            <person name="Lauterbach L."/>
            <person name="Steele A.D."/>
            <person name="Gui C."/>
            <person name="Meng S."/>
            <person name="Li G."/>
            <person name="Viehrig K."/>
            <person name="Ye F."/>
            <person name="Su P."/>
            <person name="Kiefer A.F."/>
            <person name="Nichols A."/>
            <person name="Cepeda A.J."/>
            <person name="Yan W."/>
            <person name="Fan B."/>
            <person name="Jiang Y."/>
            <person name="Adhikari A."/>
            <person name="Zheng C.-J."/>
            <person name="Schuster L."/>
            <person name="Cowan T.M."/>
            <person name="Smanski M.J."/>
            <person name="Chevrette M.G."/>
            <person name="De Carvalho L.P.S."/>
            <person name="Shen B."/>
        </authorList>
    </citation>
    <scope>NUCLEOTIDE SEQUENCE [LARGE SCALE GENOMIC DNA]</scope>
    <source>
        <strain evidence="20 21">NPDC017990</strain>
    </source>
</reference>
<evidence type="ECO:0000256" key="11">
    <source>
        <dbReference type="ARBA" id="ARBA00022741"/>
    </source>
</evidence>
<dbReference type="PIRSF" id="PIRSF001455">
    <property type="entry name" value="DHQ_synth"/>
    <property type="match status" value="1"/>
</dbReference>
<dbReference type="InterPro" id="IPR030963">
    <property type="entry name" value="DHQ_synth_fam"/>
</dbReference>
<dbReference type="Gene3D" id="1.20.1090.10">
    <property type="entry name" value="Dehydroquinate synthase-like - alpha domain"/>
    <property type="match status" value="1"/>
</dbReference>
<keyword evidence="12 17" id="KW-0862">Zinc</keyword>
<evidence type="ECO:0000256" key="5">
    <source>
        <dbReference type="ARBA" id="ARBA00005412"/>
    </source>
</evidence>
<gene>
    <name evidence="17 20" type="primary">aroB</name>
    <name evidence="20" type="ORF">ACH4F9_39110</name>
</gene>
<dbReference type="InterPro" id="IPR050071">
    <property type="entry name" value="Dehydroquinate_synthase"/>
</dbReference>
<dbReference type="Gene3D" id="3.40.50.1970">
    <property type="match status" value="1"/>
</dbReference>
<dbReference type="NCBIfam" id="TIGR01357">
    <property type="entry name" value="aroB"/>
    <property type="match status" value="1"/>
</dbReference>
<dbReference type="PANTHER" id="PTHR43622">
    <property type="entry name" value="3-DEHYDROQUINATE SYNTHASE"/>
    <property type="match status" value="1"/>
</dbReference>
<comment type="cofactor">
    <cofactor evidence="17">
        <name>Co(2+)</name>
        <dbReference type="ChEBI" id="CHEBI:48828"/>
    </cofactor>
    <cofactor evidence="17">
        <name>Zn(2+)</name>
        <dbReference type="ChEBI" id="CHEBI:29105"/>
    </cofactor>
    <text evidence="17">Binds 1 divalent metal cation per subunit. Can use either Co(2+) or Zn(2+).</text>
</comment>
<keyword evidence="14 17" id="KW-0057">Aromatic amino acid biosynthesis</keyword>
<evidence type="ECO:0000256" key="15">
    <source>
        <dbReference type="ARBA" id="ARBA00023239"/>
    </source>
</evidence>
<keyword evidence="11 17" id="KW-0547">Nucleotide-binding</keyword>
<keyword evidence="8 17" id="KW-0963">Cytoplasm</keyword>
<evidence type="ECO:0000256" key="4">
    <source>
        <dbReference type="ARBA" id="ARBA00004661"/>
    </source>
</evidence>
<accession>A0ABW7R237</accession>
<dbReference type="InterPro" id="IPR056179">
    <property type="entry name" value="DHQS_C"/>
</dbReference>
<comment type="catalytic activity">
    <reaction evidence="1 17">
        <text>7-phospho-2-dehydro-3-deoxy-D-arabino-heptonate = 3-dehydroquinate + phosphate</text>
        <dbReference type="Rhea" id="RHEA:21968"/>
        <dbReference type="ChEBI" id="CHEBI:32364"/>
        <dbReference type="ChEBI" id="CHEBI:43474"/>
        <dbReference type="ChEBI" id="CHEBI:58394"/>
        <dbReference type="EC" id="4.2.3.4"/>
    </reaction>
</comment>
<dbReference type="Pfam" id="PF01761">
    <property type="entry name" value="DHQ_synthase"/>
    <property type="match status" value="1"/>
</dbReference>
<protein>
    <recommendedName>
        <fullName evidence="7 17">3-dehydroquinate synthase</fullName>
        <shortName evidence="17">DHQS</shortName>
        <ecNumber evidence="6 17">4.2.3.4</ecNumber>
    </recommendedName>
</protein>
<evidence type="ECO:0000256" key="9">
    <source>
        <dbReference type="ARBA" id="ARBA00022605"/>
    </source>
</evidence>
<sequence>MTETAETSGQTPTRIQVGGTAGTEPYEVLVGRQLLGELPGLIGERTKRVAIIHPEALAETGDALRDDLAGQGFEVVAIQVPNAEEAKTAEVAAYCWKALGQSGFTRSDIIVGVGGGATTDLAGFVAATWLRGVRWIAVPTTVLGMVDAAVGGKTGINTAEGKNLVGSFHPPAGVLCDLAALDSLPVNDFVSGLAEIIKAGFIADPAILELIEEDPEAARSPQGRHTAELIERSIKVKAEVVSGDLKESGLREILNYGHTLAHAIEKNERYKWRHGAAVSVGMAFAAELGRLAGRLDDATADRHRAVLESVGLPLSYRYDQWPKLLETMKVDKKSRGDLLRFIVLDGLGKPTVLEGPDPAMLLAAYGEVAN</sequence>
<comment type="cofactor">
    <cofactor evidence="2 17">
        <name>NAD(+)</name>
        <dbReference type="ChEBI" id="CHEBI:57540"/>
    </cofactor>
</comment>
<evidence type="ECO:0000313" key="20">
    <source>
        <dbReference type="EMBL" id="MFH8551013.1"/>
    </source>
</evidence>
<evidence type="ECO:0000256" key="17">
    <source>
        <dbReference type="HAMAP-Rule" id="MF_00110"/>
    </source>
</evidence>
<evidence type="ECO:0000256" key="14">
    <source>
        <dbReference type="ARBA" id="ARBA00023141"/>
    </source>
</evidence>
<comment type="similarity">
    <text evidence="5 17">Belongs to the sugar phosphate cyclases superfamily. Dehydroquinate synthase family.</text>
</comment>
<proteinExistence type="inferred from homology"/>
<evidence type="ECO:0000256" key="8">
    <source>
        <dbReference type="ARBA" id="ARBA00022490"/>
    </source>
</evidence>
<feature type="binding site" evidence="17">
    <location>
        <position position="258"/>
    </location>
    <ligand>
        <name>Zn(2+)</name>
        <dbReference type="ChEBI" id="CHEBI:29105"/>
    </ligand>
</feature>
<evidence type="ECO:0000313" key="21">
    <source>
        <dbReference type="Proteomes" id="UP001610818"/>
    </source>
</evidence>
<dbReference type="InterPro" id="IPR016037">
    <property type="entry name" value="DHQ_synth_AroB"/>
</dbReference>
<keyword evidence="16 17" id="KW-0170">Cobalt</keyword>
<feature type="binding site" evidence="17">
    <location>
        <position position="195"/>
    </location>
    <ligand>
        <name>Zn(2+)</name>
        <dbReference type="ChEBI" id="CHEBI:29105"/>
    </ligand>
</feature>
<keyword evidence="13 17" id="KW-0520">NAD</keyword>
<feature type="binding site" evidence="17">
    <location>
        <begin position="140"/>
        <end position="141"/>
    </location>
    <ligand>
        <name>NAD(+)</name>
        <dbReference type="ChEBI" id="CHEBI:57540"/>
    </ligand>
</feature>
<feature type="binding site" evidence="17">
    <location>
        <begin position="116"/>
        <end position="120"/>
    </location>
    <ligand>
        <name>NAD(+)</name>
        <dbReference type="ChEBI" id="CHEBI:57540"/>
    </ligand>
</feature>
<dbReference type="RefSeq" id="WP_397717718.1">
    <property type="nucleotide sequence ID" value="NZ_JBIRGN010000009.1"/>
</dbReference>
<keyword evidence="15 17" id="KW-0456">Lyase</keyword>
<dbReference type="Pfam" id="PF24621">
    <property type="entry name" value="DHQS_C"/>
    <property type="match status" value="1"/>
</dbReference>
<comment type="subcellular location">
    <subcellularLocation>
        <location evidence="3 17">Cytoplasm</location>
    </subcellularLocation>
</comment>
<evidence type="ECO:0000256" key="13">
    <source>
        <dbReference type="ARBA" id="ARBA00023027"/>
    </source>
</evidence>
<feature type="domain" description="3-dehydroquinate synthase N-terminal" evidence="18">
    <location>
        <begin position="78"/>
        <end position="189"/>
    </location>
</feature>
<dbReference type="EC" id="4.2.3.4" evidence="6 17"/>
<feature type="binding site" evidence="17">
    <location>
        <position position="153"/>
    </location>
    <ligand>
        <name>NAD(+)</name>
        <dbReference type="ChEBI" id="CHEBI:57540"/>
    </ligand>
</feature>
<evidence type="ECO:0000256" key="2">
    <source>
        <dbReference type="ARBA" id="ARBA00001911"/>
    </source>
</evidence>
<feature type="binding site" evidence="17">
    <location>
        <position position="274"/>
    </location>
    <ligand>
        <name>Zn(2+)</name>
        <dbReference type="ChEBI" id="CHEBI:29105"/>
    </ligand>
</feature>
<evidence type="ECO:0000259" key="18">
    <source>
        <dbReference type="Pfam" id="PF01761"/>
    </source>
</evidence>
<dbReference type="EMBL" id="JBIRGQ010000009">
    <property type="protein sequence ID" value="MFH8551013.1"/>
    <property type="molecule type" value="Genomic_DNA"/>
</dbReference>
<dbReference type="PANTHER" id="PTHR43622:SF7">
    <property type="entry name" value="3-DEHYDROQUINATE SYNTHASE, CHLOROPLASTIC"/>
    <property type="match status" value="1"/>
</dbReference>
<keyword evidence="10 17" id="KW-0479">Metal-binding</keyword>
<name>A0ABW7R237_9ACTN</name>
<comment type="pathway">
    <text evidence="4 17">Metabolic intermediate biosynthesis; chorismate biosynthesis; chorismate from D-erythrose 4-phosphate and phosphoenolpyruvate: step 2/7.</text>
</comment>
<evidence type="ECO:0000256" key="10">
    <source>
        <dbReference type="ARBA" id="ARBA00022723"/>
    </source>
</evidence>
<evidence type="ECO:0000256" key="16">
    <source>
        <dbReference type="ARBA" id="ARBA00023285"/>
    </source>
</evidence>
<dbReference type="SUPFAM" id="SSF56796">
    <property type="entry name" value="Dehydroquinate synthase-like"/>
    <property type="match status" value="1"/>
</dbReference>
<evidence type="ECO:0000256" key="3">
    <source>
        <dbReference type="ARBA" id="ARBA00004496"/>
    </source>
</evidence>